<dbReference type="EMBL" id="VJMH01006448">
    <property type="protein sequence ID" value="KAF0689436.1"/>
    <property type="molecule type" value="Genomic_DNA"/>
</dbReference>
<accession>A0A485LCN2</accession>
<keyword evidence="1" id="KW-0472">Membrane</keyword>
<sequence>MATRADVRAATTGKEKCVSSLDLQYAWRVFVFHALHFVIALWLFVLWLILLLVAIVYLSCVLPMQCTMKTRHTKHTIQNSMRSAAVWHAKIIVRIRNIYYFRARVEPTTPREGQDARTMALMLYFCLWNPLVVSLYAAWGYSFSYWLGLERISHDFTARVIVFNLHHCVLHVLALIMCSVMHCTIMPLLIINSPLLHRDISSVITPVDLGDYETSMDEDADLFVFSVPMAPYVAANGFMDWNVQIDTSARRSDGEIEVPLKDTNE</sequence>
<proteinExistence type="predicted"/>
<name>A0A485LCN2_9STRA</name>
<evidence type="ECO:0000313" key="2">
    <source>
        <dbReference type="EMBL" id="KAF0689436.1"/>
    </source>
</evidence>
<reference evidence="3 4" key="1">
    <citation type="submission" date="2019-03" db="EMBL/GenBank/DDBJ databases">
        <authorList>
            <person name="Gaulin E."/>
            <person name="Dumas B."/>
        </authorList>
    </citation>
    <scope>NUCLEOTIDE SEQUENCE [LARGE SCALE GENOMIC DNA]</scope>
    <source>
        <strain evidence="3">CBS 568.67</strain>
    </source>
</reference>
<dbReference type="EMBL" id="CAADRA010006469">
    <property type="protein sequence ID" value="VFT95843.1"/>
    <property type="molecule type" value="Genomic_DNA"/>
</dbReference>
<protein>
    <submittedName>
        <fullName evidence="3">Aste57867_19120 protein</fullName>
    </submittedName>
</protein>
<evidence type="ECO:0000313" key="4">
    <source>
        <dbReference type="Proteomes" id="UP000332933"/>
    </source>
</evidence>
<evidence type="ECO:0000256" key="1">
    <source>
        <dbReference type="SAM" id="Phobius"/>
    </source>
</evidence>
<organism evidence="3 4">
    <name type="scientific">Aphanomyces stellatus</name>
    <dbReference type="NCBI Taxonomy" id="120398"/>
    <lineage>
        <taxon>Eukaryota</taxon>
        <taxon>Sar</taxon>
        <taxon>Stramenopiles</taxon>
        <taxon>Oomycota</taxon>
        <taxon>Saprolegniomycetes</taxon>
        <taxon>Saprolegniales</taxon>
        <taxon>Verrucalvaceae</taxon>
        <taxon>Aphanomyces</taxon>
    </lineage>
</organism>
<feature type="transmembrane region" description="Helical" evidence="1">
    <location>
        <begin position="30"/>
        <end position="62"/>
    </location>
</feature>
<reference evidence="2" key="2">
    <citation type="submission" date="2019-06" db="EMBL/GenBank/DDBJ databases">
        <title>Genomics analysis of Aphanomyces spp. identifies a new class of oomycete effector associated with host adaptation.</title>
        <authorList>
            <person name="Gaulin E."/>
        </authorList>
    </citation>
    <scope>NUCLEOTIDE SEQUENCE</scope>
    <source>
        <strain evidence="2">CBS 578.67</strain>
    </source>
</reference>
<dbReference type="AlphaFoldDB" id="A0A485LCN2"/>
<keyword evidence="1" id="KW-1133">Transmembrane helix</keyword>
<evidence type="ECO:0000313" key="3">
    <source>
        <dbReference type="EMBL" id="VFT95843.1"/>
    </source>
</evidence>
<feature type="transmembrane region" description="Helical" evidence="1">
    <location>
        <begin position="169"/>
        <end position="191"/>
    </location>
</feature>
<keyword evidence="4" id="KW-1185">Reference proteome</keyword>
<keyword evidence="1" id="KW-0812">Transmembrane</keyword>
<gene>
    <name evidence="3" type="primary">Aste57867_19120</name>
    <name evidence="2" type="ORF">As57867_019056</name>
    <name evidence="3" type="ORF">ASTE57867_19120</name>
</gene>
<feature type="transmembrane region" description="Helical" evidence="1">
    <location>
        <begin position="121"/>
        <end position="139"/>
    </location>
</feature>
<dbReference type="Proteomes" id="UP000332933">
    <property type="component" value="Unassembled WGS sequence"/>
</dbReference>